<feature type="domain" description="MobA-like NTP transferase" evidence="2">
    <location>
        <begin position="12"/>
        <end position="176"/>
    </location>
</feature>
<dbReference type="InterPro" id="IPR029044">
    <property type="entry name" value="Nucleotide-diphossugar_trans"/>
</dbReference>
<dbReference type="RefSeq" id="WP_347612088.1">
    <property type="nucleotide sequence ID" value="NZ_JBDPZC010000010.1"/>
</dbReference>
<dbReference type="Gene3D" id="3.90.550.10">
    <property type="entry name" value="Spore Coat Polysaccharide Biosynthesis Protein SpsA, Chain A"/>
    <property type="match status" value="1"/>
</dbReference>
<dbReference type="PANTHER" id="PTHR43777:SF1">
    <property type="entry name" value="MOLYBDENUM COFACTOR CYTIDYLYLTRANSFERASE"/>
    <property type="match status" value="1"/>
</dbReference>
<accession>A0ABV0GIR0</accession>
<dbReference type="SUPFAM" id="SSF53448">
    <property type="entry name" value="Nucleotide-diphospho-sugar transferases"/>
    <property type="match status" value="1"/>
</dbReference>
<dbReference type="Proteomes" id="UP001462640">
    <property type="component" value="Unassembled WGS sequence"/>
</dbReference>
<evidence type="ECO:0000259" key="2">
    <source>
        <dbReference type="Pfam" id="PF12804"/>
    </source>
</evidence>
<name>A0ABV0GIR0_9BURK</name>
<keyword evidence="4" id="KW-1185">Reference proteome</keyword>
<comment type="caution">
    <text evidence="3">The sequence shown here is derived from an EMBL/GenBank/DDBJ whole genome shotgun (WGS) entry which is preliminary data.</text>
</comment>
<reference evidence="3 4" key="1">
    <citation type="submission" date="2024-05" db="EMBL/GenBank/DDBJ databases">
        <title>Roseateles sp. 2.12 16S ribosomal RNA gene Genome sequencing and assembly.</title>
        <authorList>
            <person name="Woo H."/>
        </authorList>
    </citation>
    <scope>NUCLEOTIDE SEQUENCE [LARGE SCALE GENOMIC DNA]</scope>
    <source>
        <strain evidence="3 4">2.12</strain>
    </source>
</reference>
<proteinExistence type="predicted"/>
<protein>
    <submittedName>
        <fullName evidence="3">NTP transferase domain-containing protein</fullName>
    </submittedName>
</protein>
<sequence length="215" mass="23237">MRPLSEATAPGAVILAAGLGRRLGGRPKAALHIGPLSLLERLAQALREAGVAQPRVVLGPYRETLLPLALRAGLDPLLHERDEPSLIDSQRLAVQAHRRLLPAQPLWLLLGDLTALGAEDLQRLREAWARRSPGIEALVPTVAGQRGHPVLLSAAALRAVDEQLPGQGVRHWLAAHPGRVWFLDVPGPGPVQDLDTEAALQALRRDCHPRFVGWP</sequence>
<dbReference type="GO" id="GO:0016740">
    <property type="term" value="F:transferase activity"/>
    <property type="evidence" value="ECO:0007669"/>
    <property type="project" value="UniProtKB-KW"/>
</dbReference>
<dbReference type="Pfam" id="PF12804">
    <property type="entry name" value="NTP_transf_3"/>
    <property type="match status" value="1"/>
</dbReference>
<evidence type="ECO:0000256" key="1">
    <source>
        <dbReference type="ARBA" id="ARBA00022842"/>
    </source>
</evidence>
<keyword evidence="3" id="KW-0808">Transferase</keyword>
<evidence type="ECO:0000313" key="3">
    <source>
        <dbReference type="EMBL" id="MEO3714939.1"/>
    </source>
</evidence>
<gene>
    <name evidence="3" type="ORF">ABDJ40_19395</name>
</gene>
<organism evidence="3 4">
    <name type="scientific">Roseateles flavus</name>
    <dbReference type="NCBI Taxonomy" id="3149041"/>
    <lineage>
        <taxon>Bacteria</taxon>
        <taxon>Pseudomonadati</taxon>
        <taxon>Pseudomonadota</taxon>
        <taxon>Betaproteobacteria</taxon>
        <taxon>Burkholderiales</taxon>
        <taxon>Sphaerotilaceae</taxon>
        <taxon>Roseateles</taxon>
    </lineage>
</organism>
<keyword evidence="1" id="KW-0460">Magnesium</keyword>
<dbReference type="InterPro" id="IPR025877">
    <property type="entry name" value="MobA-like_NTP_Trfase"/>
</dbReference>
<dbReference type="EMBL" id="JBDPZC010000010">
    <property type="protein sequence ID" value="MEO3714939.1"/>
    <property type="molecule type" value="Genomic_DNA"/>
</dbReference>
<dbReference type="PANTHER" id="PTHR43777">
    <property type="entry name" value="MOLYBDENUM COFACTOR CYTIDYLYLTRANSFERASE"/>
    <property type="match status" value="1"/>
</dbReference>
<evidence type="ECO:0000313" key="4">
    <source>
        <dbReference type="Proteomes" id="UP001462640"/>
    </source>
</evidence>